<dbReference type="OrthoDB" id="5970732at2759"/>
<keyword evidence="2" id="KW-0472">Membrane</keyword>
<proteinExistence type="predicted"/>
<dbReference type="InParanoid" id="A0A6P8IRT8"/>
<gene>
    <name evidence="4" type="primary">LOC116303646</name>
</gene>
<feature type="transmembrane region" description="Helical" evidence="2">
    <location>
        <begin position="629"/>
        <end position="651"/>
    </location>
</feature>
<organism evidence="3 4">
    <name type="scientific">Actinia tenebrosa</name>
    <name type="common">Australian red waratah sea anemone</name>
    <dbReference type="NCBI Taxonomy" id="6105"/>
    <lineage>
        <taxon>Eukaryota</taxon>
        <taxon>Metazoa</taxon>
        <taxon>Cnidaria</taxon>
        <taxon>Anthozoa</taxon>
        <taxon>Hexacorallia</taxon>
        <taxon>Actiniaria</taxon>
        <taxon>Actiniidae</taxon>
        <taxon>Actinia</taxon>
    </lineage>
</organism>
<name>A0A6P8IRT8_ACTTE</name>
<sequence>MDRGRGRRHLMKEPLLPSGTNTFIETIVEESFPDDFENYFDAENGQFDPIHTITTSSTQHADFTTSTSSASSGSFIGSSISDNSTSEHPTMLQATQSFPRSGRYQQKFLDSGSSNSFHSSGSLHDCVTFSNHVSQNCLQDEISASFPLQSTGPGFLSDRSSYNNACMGSAGVLSDFSTTSEEDNDPLNIEPTIPLDPNFDVHDYLHSLQVEFIQIKDRIFEKQQSRKDKKARQRIVDGKVKISVNSDKPIAELRVWVRREPQAATLCNDKNGDVELKKPTLLRHTHNQWLYVVDLDSVYQGKERPVYELAKVEMNERNMFEILAQVVFKNGDVSEKITSKPFLIRTLKRTLQDDVPQVQSVSTKRPHTWHPGGIPSKSIKYSPRRYVENEPDSSASPVGSSTSTSTTSTNAAIEKLVVDHLEAQRANIEHLTFGYMLQTNRGDIAYHIRLTDQAQDLKLTEGVVVGFFPSDGKTKIEPLCSENIKDAVMAGVISRSAYIEAEVPSENDKNYGKTDAVCVIGMIGVQVEGSVRTGERIYTSSSKRGVAIPESHLPLGGVIVHDNTLLGMAMEPRTPKGPEDLNVVKCFVCIVLGIGTKQMAREVETILDGMESNLKLQVINSSKRTWRRIYCLGTLALLFLALVGFLLYQYLASGTMYWYWRCERGGLPNHYLKYTFLDEGKSVEVNGVEFTYDGINKKLSEFFEKREIKHFFNRTNGVRFFLNLDRCAYGGEQGGGFLRKTVKGGLVLVVGCHCEAPVYKFKDEIWCAYRCAMIRGNLTCNPTSCPSKSPLHWPPQPSEYCFAYKDRWNVTKEGCRIEKPNSSIAVISVPLLLFSCLFFLTSYWFISY</sequence>
<dbReference type="KEGG" id="aten:116303646"/>
<keyword evidence="2" id="KW-1133">Transmembrane helix</keyword>
<feature type="region of interest" description="Disordered" evidence="1">
    <location>
        <begin position="355"/>
        <end position="407"/>
    </location>
</feature>
<dbReference type="RefSeq" id="XP_031569085.1">
    <property type="nucleotide sequence ID" value="XM_031713225.1"/>
</dbReference>
<dbReference type="AlphaFoldDB" id="A0A6P8IRT8"/>
<evidence type="ECO:0000256" key="1">
    <source>
        <dbReference type="SAM" id="MobiDB-lite"/>
    </source>
</evidence>
<feature type="transmembrane region" description="Helical" evidence="2">
    <location>
        <begin position="824"/>
        <end position="846"/>
    </location>
</feature>
<reference evidence="4" key="1">
    <citation type="submission" date="2025-08" db="UniProtKB">
        <authorList>
            <consortium name="RefSeq"/>
        </authorList>
    </citation>
    <scope>IDENTIFICATION</scope>
    <source>
        <tissue evidence="4">Tentacle</tissue>
    </source>
</reference>
<accession>A0A6P8IRT8</accession>
<evidence type="ECO:0000256" key="2">
    <source>
        <dbReference type="SAM" id="Phobius"/>
    </source>
</evidence>
<protein>
    <submittedName>
        <fullName evidence="4">Uncharacterized protein LOC116303646</fullName>
    </submittedName>
</protein>
<evidence type="ECO:0000313" key="3">
    <source>
        <dbReference type="Proteomes" id="UP000515163"/>
    </source>
</evidence>
<dbReference type="Proteomes" id="UP000515163">
    <property type="component" value="Unplaced"/>
</dbReference>
<keyword evidence="2" id="KW-0812">Transmembrane</keyword>
<evidence type="ECO:0000313" key="4">
    <source>
        <dbReference type="RefSeq" id="XP_031569085.1"/>
    </source>
</evidence>
<dbReference type="GeneID" id="116303646"/>
<keyword evidence="3" id="KW-1185">Reference proteome</keyword>